<protein>
    <submittedName>
        <fullName evidence="2">Uncharacterized protein</fullName>
    </submittedName>
</protein>
<evidence type="ECO:0000313" key="3">
    <source>
        <dbReference type="Proteomes" id="UP000254463"/>
    </source>
</evidence>
<dbReference type="Proteomes" id="UP000254463">
    <property type="component" value="Unassembled WGS sequence"/>
</dbReference>
<organism evidence="2 3">
    <name type="scientific">Salmonella enterica</name>
    <name type="common">Salmonella choleraesuis</name>
    <dbReference type="NCBI Taxonomy" id="28901"/>
    <lineage>
        <taxon>Bacteria</taxon>
        <taxon>Pseudomonadati</taxon>
        <taxon>Pseudomonadota</taxon>
        <taxon>Gammaproteobacteria</taxon>
        <taxon>Enterobacterales</taxon>
        <taxon>Enterobacteriaceae</taxon>
        <taxon>Salmonella</taxon>
    </lineage>
</organism>
<gene>
    <name evidence="2" type="ORF">NCTC6385_05044</name>
</gene>
<proteinExistence type="predicted"/>
<dbReference type="AlphaFoldDB" id="A0A7D8J0K7"/>
<reference evidence="2 3" key="1">
    <citation type="submission" date="2018-06" db="EMBL/GenBank/DDBJ databases">
        <authorList>
            <consortium name="Pathogen Informatics"/>
            <person name="Doyle S."/>
        </authorList>
    </citation>
    <scope>NUCLEOTIDE SEQUENCE [LARGE SCALE GENOMIC DNA]</scope>
    <source>
        <strain evidence="2 3">NCTC6385</strain>
    </source>
</reference>
<feature type="compositionally biased region" description="Basic and acidic residues" evidence="1">
    <location>
        <begin position="35"/>
        <end position="49"/>
    </location>
</feature>
<feature type="region of interest" description="Disordered" evidence="1">
    <location>
        <begin position="35"/>
        <end position="60"/>
    </location>
</feature>
<evidence type="ECO:0000256" key="1">
    <source>
        <dbReference type="SAM" id="MobiDB-lite"/>
    </source>
</evidence>
<sequence>MLIFGTVGNMNTDKSSLLLGYIRSLNEQLRELTGETAADRERTPEHGKIGDLLVSQLQRA</sequence>
<evidence type="ECO:0000313" key="2">
    <source>
        <dbReference type="EMBL" id="SUF97987.1"/>
    </source>
</evidence>
<dbReference type="EMBL" id="UGWV01000002">
    <property type="protein sequence ID" value="SUF97987.1"/>
    <property type="molecule type" value="Genomic_DNA"/>
</dbReference>
<name>A0A7D8J0K7_SALER</name>
<accession>A0A7D8J0K7</accession>